<feature type="domain" description="HPt" evidence="2">
    <location>
        <begin position="17"/>
        <end position="115"/>
    </location>
</feature>
<dbReference type="EMBL" id="CP029186">
    <property type="protein sequence ID" value="AWH86854.1"/>
    <property type="molecule type" value="Genomic_DNA"/>
</dbReference>
<evidence type="ECO:0000313" key="3">
    <source>
        <dbReference type="EMBL" id="AWH86854.1"/>
    </source>
</evidence>
<evidence type="ECO:0000259" key="2">
    <source>
        <dbReference type="PROSITE" id="PS50894"/>
    </source>
</evidence>
<dbReference type="Gene3D" id="1.20.120.160">
    <property type="entry name" value="HPT domain"/>
    <property type="match status" value="1"/>
</dbReference>
<dbReference type="AlphaFoldDB" id="A0A2S1R2I0"/>
<dbReference type="KEGG" id="falb:HYN59_17835"/>
<dbReference type="Pfam" id="PF01627">
    <property type="entry name" value="Hpt"/>
    <property type="match status" value="1"/>
</dbReference>
<reference evidence="3 4" key="1">
    <citation type="submission" date="2018-04" db="EMBL/GenBank/DDBJ databases">
        <title>Genome sequencing of Flavobacterium sp. HYN0059.</title>
        <authorList>
            <person name="Yi H."/>
            <person name="Baek C."/>
        </authorList>
    </citation>
    <scope>NUCLEOTIDE SEQUENCE [LARGE SCALE GENOMIC DNA]</scope>
    <source>
        <strain evidence="3 4">HYN0059</strain>
    </source>
</reference>
<dbReference type="PROSITE" id="PS50894">
    <property type="entry name" value="HPT"/>
    <property type="match status" value="1"/>
</dbReference>
<evidence type="ECO:0000313" key="4">
    <source>
        <dbReference type="Proteomes" id="UP000244929"/>
    </source>
</evidence>
<evidence type="ECO:0000256" key="1">
    <source>
        <dbReference type="PROSITE-ProRule" id="PRU00110"/>
    </source>
</evidence>
<dbReference type="Proteomes" id="UP000244929">
    <property type="component" value="Chromosome"/>
</dbReference>
<keyword evidence="4" id="KW-1185">Reference proteome</keyword>
<dbReference type="InterPro" id="IPR008207">
    <property type="entry name" value="Sig_transdc_His_kin_Hpt_dom"/>
</dbReference>
<feature type="modified residue" description="Phosphohistidine" evidence="1">
    <location>
        <position position="56"/>
    </location>
</feature>
<dbReference type="GO" id="GO:0000160">
    <property type="term" value="P:phosphorelay signal transduction system"/>
    <property type="evidence" value="ECO:0007669"/>
    <property type="project" value="InterPro"/>
</dbReference>
<keyword evidence="3" id="KW-0418">Kinase</keyword>
<keyword evidence="1" id="KW-0597">Phosphoprotein</keyword>
<dbReference type="RefSeq" id="WP_108779574.1">
    <property type="nucleotide sequence ID" value="NZ_CP029186.1"/>
</dbReference>
<dbReference type="OrthoDB" id="7478530at2"/>
<organism evidence="3 4">
    <name type="scientific">Flavobacterium album</name>
    <dbReference type="NCBI Taxonomy" id="2175091"/>
    <lineage>
        <taxon>Bacteria</taxon>
        <taxon>Pseudomonadati</taxon>
        <taxon>Bacteroidota</taxon>
        <taxon>Flavobacteriia</taxon>
        <taxon>Flavobacteriales</taxon>
        <taxon>Flavobacteriaceae</taxon>
        <taxon>Flavobacterium</taxon>
    </lineage>
</organism>
<dbReference type="GO" id="GO:0004672">
    <property type="term" value="F:protein kinase activity"/>
    <property type="evidence" value="ECO:0007669"/>
    <property type="project" value="UniProtKB-ARBA"/>
</dbReference>
<keyword evidence="3" id="KW-0808">Transferase</keyword>
<name>A0A2S1R2I0_9FLAO</name>
<proteinExistence type="predicted"/>
<dbReference type="InterPro" id="IPR036641">
    <property type="entry name" value="HPT_dom_sf"/>
</dbReference>
<gene>
    <name evidence="3" type="ORF">HYN59_17835</name>
</gene>
<accession>A0A2S1R2I0</accession>
<protein>
    <submittedName>
        <fullName evidence="3">Histidine kinase</fullName>
    </submittedName>
</protein>
<dbReference type="SUPFAM" id="SSF47226">
    <property type="entry name" value="Histidine-containing phosphotransfer domain, HPT domain"/>
    <property type="match status" value="1"/>
</dbReference>
<sequence length="115" mass="13546">MALNYNLSKVYAISDNDLEFARQIVVLFTEEVPIEIKNIRKGFEDKDYERVYHAAHKIKPTLDLLGMDLAYEDVIAIENWTRQKGKRREIREVVESLKELVSLTLKEIKKDYELS</sequence>